<evidence type="ECO:0000256" key="1">
    <source>
        <dbReference type="ARBA" id="ARBA00005061"/>
    </source>
</evidence>
<keyword evidence="5" id="KW-0456">Lyase</keyword>
<dbReference type="PANTHER" id="PTHR12589">
    <property type="entry name" value="PYRUVOYL TETRAHYDROBIOPTERIN SYNTHASE"/>
    <property type="match status" value="1"/>
</dbReference>
<dbReference type="GO" id="GO:0046872">
    <property type="term" value="F:metal ion binding"/>
    <property type="evidence" value="ECO:0007669"/>
    <property type="project" value="UniProtKB-KW"/>
</dbReference>
<evidence type="ECO:0000256" key="2">
    <source>
        <dbReference type="ARBA" id="ARBA00008900"/>
    </source>
</evidence>
<gene>
    <name evidence="8" type="ORF">EubceDRAFT1_1548</name>
</gene>
<evidence type="ECO:0000313" key="9">
    <source>
        <dbReference type="Proteomes" id="UP000005753"/>
    </source>
</evidence>
<dbReference type="AlphaFoldDB" id="I5AU64"/>
<accession>I5AU64</accession>
<keyword evidence="5" id="KW-0671">Queuosine biosynthesis</keyword>
<dbReference type="SUPFAM" id="SSF55620">
    <property type="entry name" value="Tetrahydrobiopterin biosynthesis enzymes-like"/>
    <property type="match status" value="1"/>
</dbReference>
<dbReference type="NCBIfam" id="TIGR03367">
    <property type="entry name" value="queuosine_QueD"/>
    <property type="match status" value="1"/>
</dbReference>
<comment type="similarity">
    <text evidence="2 5">Belongs to the PTPS family. QueD subfamily.</text>
</comment>
<proteinExistence type="inferred from homology"/>
<evidence type="ECO:0000256" key="7">
    <source>
        <dbReference type="PIRSR" id="PIRSR006113-2"/>
    </source>
</evidence>
<keyword evidence="5 7" id="KW-0479">Metal-binding</keyword>
<dbReference type="eggNOG" id="COG0720">
    <property type="taxonomic scope" value="Bacteria"/>
</dbReference>
<dbReference type="EC" id="4.-.-.-" evidence="5"/>
<dbReference type="InterPro" id="IPR007115">
    <property type="entry name" value="6-PTP_synth/QueD"/>
</dbReference>
<comment type="catalytic activity">
    <reaction evidence="4 5">
        <text>7,8-dihydroneopterin 3'-triphosphate + H2O = 6-carboxy-5,6,7,8-tetrahydropterin + triphosphate + acetaldehyde + 2 H(+)</text>
        <dbReference type="Rhea" id="RHEA:27966"/>
        <dbReference type="ChEBI" id="CHEBI:15343"/>
        <dbReference type="ChEBI" id="CHEBI:15377"/>
        <dbReference type="ChEBI" id="CHEBI:15378"/>
        <dbReference type="ChEBI" id="CHEBI:18036"/>
        <dbReference type="ChEBI" id="CHEBI:58462"/>
        <dbReference type="ChEBI" id="CHEBI:61032"/>
        <dbReference type="EC" id="4.1.2.50"/>
    </reaction>
</comment>
<evidence type="ECO:0000256" key="6">
    <source>
        <dbReference type="PIRSR" id="PIRSR006113-1"/>
    </source>
</evidence>
<name>I5AU64_EUBC6</name>
<dbReference type="Pfam" id="PF01242">
    <property type="entry name" value="PTPS"/>
    <property type="match status" value="1"/>
</dbReference>
<evidence type="ECO:0000256" key="5">
    <source>
        <dbReference type="PIRNR" id="PIRNR006113"/>
    </source>
</evidence>
<dbReference type="InterPro" id="IPR038418">
    <property type="entry name" value="6-PTP_synth/QueD_sf"/>
</dbReference>
<comment type="cofactor">
    <cofactor evidence="5 7">
        <name>Zn(2+)</name>
        <dbReference type="ChEBI" id="CHEBI:29105"/>
    </cofactor>
    <text evidence="5 7">Binds 1 zinc ion per subunit.</text>
</comment>
<evidence type="ECO:0000313" key="8">
    <source>
        <dbReference type="EMBL" id="EIM57337.1"/>
    </source>
</evidence>
<comment type="pathway">
    <text evidence="1 5">Purine metabolism; 7-cyano-7-deazaguanine biosynthesis.</text>
</comment>
<dbReference type="PANTHER" id="PTHR12589:SF8">
    <property type="entry name" value="6-CARBOXY-5,6,7,8-TETRAHYDROPTERIN SYNTHASE"/>
    <property type="match status" value="1"/>
</dbReference>
<protein>
    <recommendedName>
        <fullName evidence="3 5">6-carboxy-5,6,7,8-tetrahydropterin synthase</fullName>
        <ecNumber evidence="5">4.-.-.-</ecNumber>
    </recommendedName>
</protein>
<feature type="active site" description="Charge relay system" evidence="6">
    <location>
        <position position="71"/>
    </location>
</feature>
<reference evidence="8 9" key="1">
    <citation type="submission" date="2010-08" db="EMBL/GenBank/DDBJ databases">
        <authorList>
            <consortium name="US DOE Joint Genome Institute (JGI-PGF)"/>
            <person name="Lucas S."/>
            <person name="Copeland A."/>
            <person name="Lapidus A."/>
            <person name="Cheng J.-F."/>
            <person name="Bruce D."/>
            <person name="Goodwin L."/>
            <person name="Pitluck S."/>
            <person name="Land M.L."/>
            <person name="Hauser L."/>
            <person name="Chang Y.-J."/>
            <person name="Anderson I.J."/>
            <person name="Johnson E."/>
            <person name="Mulhopadhyay B."/>
            <person name="Kyrpides N."/>
            <person name="Woyke T.J."/>
        </authorList>
    </citation>
    <scope>NUCLEOTIDE SEQUENCE [LARGE SCALE GENOMIC DNA]</scope>
    <source>
        <strain evidence="8 9">6</strain>
    </source>
</reference>
<dbReference type="OrthoDB" id="9804698at2"/>
<evidence type="ECO:0000256" key="3">
    <source>
        <dbReference type="ARBA" id="ARBA00018141"/>
    </source>
</evidence>
<keyword evidence="5 7" id="KW-0862">Zinc</keyword>
<dbReference type="PIRSF" id="PIRSF006113">
    <property type="entry name" value="PTP_synth"/>
    <property type="match status" value="1"/>
</dbReference>
<feature type="active site" description="Charge relay system" evidence="6">
    <location>
        <position position="129"/>
    </location>
</feature>
<feature type="binding site" evidence="7">
    <location>
        <position position="27"/>
    </location>
    <ligand>
        <name>Zn(2+)</name>
        <dbReference type="ChEBI" id="CHEBI:29105"/>
    </ligand>
</feature>
<feature type="active site" description="Proton acceptor" evidence="6">
    <location>
        <position position="23"/>
    </location>
</feature>
<feature type="binding site" evidence="7">
    <location>
        <position position="29"/>
    </location>
    <ligand>
        <name>Zn(2+)</name>
        <dbReference type="ChEBI" id="CHEBI:29105"/>
    </ligand>
</feature>
<keyword evidence="9" id="KW-1185">Reference proteome</keyword>
<sequence>MYYLKSEHSFDAAHFLKDYCGKCHNLHGHRWRVVVELKGETLSEETQTRGMMIDFSDLKEVVKTLCDHLDHCLIYETGSLKERTKEALMDEDFRLVEVPFRPTAENFARYFYEEITAKKLPVHRVEVYETPNNCAAYEGH</sequence>
<dbReference type="HOGENOM" id="CLU_111016_1_1_9"/>
<dbReference type="GO" id="GO:0070497">
    <property type="term" value="F:6-carboxytetrahydropterin synthase activity"/>
    <property type="evidence" value="ECO:0007669"/>
    <property type="project" value="UniProtKB-EC"/>
</dbReference>
<dbReference type="GO" id="GO:0008616">
    <property type="term" value="P:tRNA queuosine(34) biosynthetic process"/>
    <property type="evidence" value="ECO:0007669"/>
    <property type="project" value="UniProtKB-KW"/>
</dbReference>
<evidence type="ECO:0000256" key="4">
    <source>
        <dbReference type="ARBA" id="ARBA00048807"/>
    </source>
</evidence>
<organism evidence="8 9">
    <name type="scientific">Eubacterium cellulosolvens (strain ATCC 43171 / JCM 9499 / 6)</name>
    <name type="common">Cillobacterium cellulosolvens</name>
    <dbReference type="NCBI Taxonomy" id="633697"/>
    <lineage>
        <taxon>Bacteria</taxon>
        <taxon>Bacillati</taxon>
        <taxon>Bacillota</taxon>
        <taxon>Clostridia</taxon>
        <taxon>Eubacteriales</taxon>
        <taxon>Eubacteriaceae</taxon>
        <taxon>Eubacterium</taxon>
    </lineage>
</organism>
<dbReference type="Proteomes" id="UP000005753">
    <property type="component" value="Chromosome"/>
</dbReference>
<feature type="binding site" evidence="7">
    <location>
        <position position="14"/>
    </location>
    <ligand>
        <name>Zn(2+)</name>
        <dbReference type="ChEBI" id="CHEBI:29105"/>
    </ligand>
</feature>
<reference evidence="8 9" key="2">
    <citation type="submission" date="2012-02" db="EMBL/GenBank/DDBJ databases">
        <title>Improved High-Quality Draft sequence of Eubacterium cellulosolvens 6.</title>
        <authorList>
            <consortium name="US DOE Joint Genome Institute"/>
            <person name="Lucas S."/>
            <person name="Han J."/>
            <person name="Lapidus A."/>
            <person name="Cheng J.-F."/>
            <person name="Goodwin L."/>
            <person name="Pitluck S."/>
            <person name="Peters L."/>
            <person name="Mikhailova N."/>
            <person name="Gu W."/>
            <person name="Detter J.C."/>
            <person name="Han C."/>
            <person name="Tapia R."/>
            <person name="Land M."/>
            <person name="Hauser L."/>
            <person name="Kyrpides N."/>
            <person name="Ivanova N."/>
            <person name="Pagani I."/>
            <person name="Johnson E."/>
            <person name="Mukhopadhyay B."/>
            <person name="Anderson I."/>
            <person name="Woyke T."/>
        </authorList>
    </citation>
    <scope>NUCLEOTIDE SEQUENCE [LARGE SCALE GENOMIC DNA]</scope>
    <source>
        <strain evidence="8 9">6</strain>
    </source>
</reference>
<dbReference type="EMBL" id="CM001487">
    <property type="protein sequence ID" value="EIM57337.1"/>
    <property type="molecule type" value="Genomic_DNA"/>
</dbReference>
<dbReference type="STRING" id="633697.EubceDRAFT1_1548"/>
<dbReference type="Gene3D" id="3.30.479.10">
    <property type="entry name" value="6-pyruvoyl tetrahydropterin synthase/QueD"/>
    <property type="match status" value="1"/>
</dbReference>
<dbReference type="UniPathway" id="UPA00391"/>